<gene>
    <name evidence="3" type="ORF">ACFQE1_15555</name>
</gene>
<keyword evidence="1" id="KW-0812">Transmembrane</keyword>
<evidence type="ECO:0000259" key="2">
    <source>
        <dbReference type="Pfam" id="PF24035"/>
    </source>
</evidence>
<evidence type="ECO:0000313" key="3">
    <source>
        <dbReference type="EMBL" id="MFC6725756.1"/>
    </source>
</evidence>
<evidence type="ECO:0000313" key="4">
    <source>
        <dbReference type="Proteomes" id="UP001596328"/>
    </source>
</evidence>
<dbReference type="AlphaFoldDB" id="A0ABD5S2M9"/>
<keyword evidence="1" id="KW-1133">Transmembrane helix</keyword>
<name>A0ABD5S2M9_9EURY</name>
<reference evidence="3 4" key="1">
    <citation type="journal article" date="2019" name="Int. J. Syst. Evol. Microbiol.">
        <title>The Global Catalogue of Microorganisms (GCM) 10K type strain sequencing project: providing services to taxonomists for standard genome sequencing and annotation.</title>
        <authorList>
            <consortium name="The Broad Institute Genomics Platform"/>
            <consortium name="The Broad Institute Genome Sequencing Center for Infectious Disease"/>
            <person name="Wu L."/>
            <person name="Ma J."/>
        </authorList>
    </citation>
    <scope>NUCLEOTIDE SEQUENCE [LARGE SCALE GENOMIC DNA]</scope>
    <source>
        <strain evidence="3 4">NBRC 111368</strain>
    </source>
</reference>
<keyword evidence="4" id="KW-1185">Reference proteome</keyword>
<organism evidence="3 4">
    <name type="scientific">Halobium palmae</name>
    <dbReference type="NCBI Taxonomy" id="1776492"/>
    <lineage>
        <taxon>Archaea</taxon>
        <taxon>Methanobacteriati</taxon>
        <taxon>Methanobacteriota</taxon>
        <taxon>Stenosarchaea group</taxon>
        <taxon>Halobacteria</taxon>
        <taxon>Halobacteriales</taxon>
        <taxon>Haloferacaceae</taxon>
        <taxon>Halobium</taxon>
    </lineage>
</organism>
<dbReference type="Proteomes" id="UP001596328">
    <property type="component" value="Unassembled WGS sequence"/>
</dbReference>
<proteinExistence type="predicted"/>
<accession>A0ABD5S2M9</accession>
<dbReference type="InterPro" id="IPR055768">
    <property type="entry name" value="DUF7344"/>
</dbReference>
<protein>
    <recommendedName>
        <fullName evidence="2">DUF7344 domain-containing protein</fullName>
    </recommendedName>
</protein>
<feature type="non-terminal residue" evidence="3">
    <location>
        <position position="156"/>
    </location>
</feature>
<keyword evidence="1" id="KW-0472">Membrane</keyword>
<dbReference type="Pfam" id="PF24035">
    <property type="entry name" value="DUF7344"/>
    <property type="match status" value="1"/>
</dbReference>
<evidence type="ECO:0000256" key="1">
    <source>
        <dbReference type="SAM" id="Phobius"/>
    </source>
</evidence>
<comment type="caution">
    <text evidence="3">The sequence shown here is derived from an EMBL/GenBank/DDBJ whole genome shotgun (WGS) entry which is preliminary data.</text>
</comment>
<feature type="transmembrane region" description="Helical" evidence="1">
    <location>
        <begin position="122"/>
        <end position="141"/>
    </location>
</feature>
<dbReference type="EMBL" id="JBHSWU010000688">
    <property type="protein sequence ID" value="MFC6725756.1"/>
    <property type="molecule type" value="Genomic_DNA"/>
</dbReference>
<sequence length="156" mass="17187">MAESQAVRRGESVDAEEVFDTLSSQRRRFTIHALEREGPMEIGELARTVAAWEYQKDAEAVSSAERRRVYNSLQQVHLPKMDEKGLLDYDADSGVVSPTDSLSQLRLYLEVVPGNDIPWSRFYLLLGSFGLLFAATTALNVPPFGAVPDAVGALAT</sequence>
<feature type="domain" description="DUF7344" evidence="2">
    <location>
        <begin position="19"/>
        <end position="97"/>
    </location>
</feature>